<accession>A0A6J5AUG8</accession>
<name>A0A6J5AUG8_9BURK</name>
<evidence type="ECO:0000313" key="3">
    <source>
        <dbReference type="Proteomes" id="UP000494249"/>
    </source>
</evidence>
<evidence type="ECO:0000313" key="2">
    <source>
        <dbReference type="EMBL" id="CAB3679206.1"/>
    </source>
</evidence>
<keyword evidence="1" id="KW-0472">Membrane</keyword>
<reference evidence="2 3" key="1">
    <citation type="submission" date="2020-04" db="EMBL/GenBank/DDBJ databases">
        <authorList>
            <person name="De Canck E."/>
        </authorList>
    </citation>
    <scope>NUCLEOTIDE SEQUENCE [LARGE SCALE GENOMIC DNA]</scope>
    <source>
        <strain evidence="2 3">LMG 22037</strain>
    </source>
</reference>
<protein>
    <submittedName>
        <fullName evidence="2">Uncharacterized protein</fullName>
    </submittedName>
</protein>
<gene>
    <name evidence="2" type="ORF">LMG22037_02365</name>
</gene>
<proteinExistence type="predicted"/>
<evidence type="ECO:0000256" key="1">
    <source>
        <dbReference type="SAM" id="Phobius"/>
    </source>
</evidence>
<sequence length="246" mass="26214">MSAAVFDSAPLSAAAHLHVARDMRRLGAVRSFVPKLGGFNLLPHRQRKARLGRRRCLLTWAAAALTGCAAVGALAGYQAFDKARLDGQRESNEQALAQLAAPLAEHANLLRARDRQRDEAARAKRLAEPLTYLRDLLDALSFEPGDGVLLQQLRQREHETELVATSRAHLDSAQWLKRLGAIHGVTGAEMSESHHASPKANSAAGSAGAIEFGARLHWAGATKNPATKAALAASPKAGVDHTGGLK</sequence>
<feature type="transmembrane region" description="Helical" evidence="1">
    <location>
        <begin position="57"/>
        <end position="80"/>
    </location>
</feature>
<keyword evidence="1" id="KW-1133">Transmembrane helix</keyword>
<dbReference type="EMBL" id="CADIKB010000008">
    <property type="protein sequence ID" value="CAB3679206.1"/>
    <property type="molecule type" value="Genomic_DNA"/>
</dbReference>
<dbReference type="Proteomes" id="UP000494249">
    <property type="component" value="Unassembled WGS sequence"/>
</dbReference>
<keyword evidence="1" id="KW-0812">Transmembrane</keyword>
<dbReference type="AlphaFoldDB" id="A0A6J5AUG8"/>
<dbReference type="RefSeq" id="WP_028362779.1">
    <property type="nucleotide sequence ID" value="NZ_CADFGL010000011.1"/>
</dbReference>
<organism evidence="2 3">
    <name type="scientific">Paraburkholderia phenoliruptrix</name>
    <dbReference type="NCBI Taxonomy" id="252970"/>
    <lineage>
        <taxon>Bacteria</taxon>
        <taxon>Pseudomonadati</taxon>
        <taxon>Pseudomonadota</taxon>
        <taxon>Betaproteobacteria</taxon>
        <taxon>Burkholderiales</taxon>
        <taxon>Burkholderiaceae</taxon>
        <taxon>Paraburkholderia</taxon>
    </lineage>
</organism>